<dbReference type="Gene3D" id="1.20.140.10">
    <property type="entry name" value="Butyryl-CoA Dehydrogenase, subunit A, domain 3"/>
    <property type="match status" value="1"/>
</dbReference>
<dbReference type="PIRSF" id="PIRSF016578">
    <property type="entry name" value="HsaA"/>
    <property type="match status" value="1"/>
</dbReference>
<dbReference type="InterPro" id="IPR036250">
    <property type="entry name" value="AcylCo_DH-like_C"/>
</dbReference>
<protein>
    <submittedName>
        <fullName evidence="4">Acyl-CoA dehydrogenase</fullName>
    </submittedName>
</protein>
<keyword evidence="5" id="KW-1185">Reference proteome</keyword>
<dbReference type="RefSeq" id="WP_260072548.1">
    <property type="nucleotide sequence ID" value="NZ_JALXMO010000005.1"/>
</dbReference>
<dbReference type="Gene3D" id="1.10.540.10">
    <property type="entry name" value="Acyl-CoA dehydrogenase/oxidase, N-terminal domain"/>
    <property type="match status" value="1"/>
</dbReference>
<dbReference type="PANTHER" id="PTHR48083:SF19">
    <property type="entry name" value="FLAVIN-DEPENDENT MONOOXYGENASE, OXYGENASE SUBUNIT HSAA"/>
    <property type="match status" value="1"/>
</dbReference>
<accession>A0ABT2HNV8</accession>
<gene>
    <name evidence="4" type="ORF">M3B43_03345</name>
</gene>
<name>A0ABT2HNV8_9MICC</name>
<dbReference type="EMBL" id="JALXMO010000005">
    <property type="protein sequence ID" value="MCT1606374.1"/>
    <property type="molecule type" value="Genomic_DNA"/>
</dbReference>
<feature type="region of interest" description="Disordered" evidence="2">
    <location>
        <begin position="404"/>
        <end position="434"/>
    </location>
</feature>
<proteinExistence type="predicted"/>
<dbReference type="Proteomes" id="UP001205046">
    <property type="component" value="Unassembled WGS sequence"/>
</dbReference>
<dbReference type="InterPro" id="IPR037069">
    <property type="entry name" value="AcylCoA_DH/ox_N_sf"/>
</dbReference>
<feature type="domain" description="Acyl-CoA dehydrogenase C-terminal" evidence="3">
    <location>
        <begin position="250"/>
        <end position="383"/>
    </location>
</feature>
<dbReference type="Pfam" id="PF08028">
    <property type="entry name" value="Acyl-CoA_dh_2"/>
    <property type="match status" value="1"/>
</dbReference>
<sequence length="434" mass="47562">MTQTLSTPEAALGAPTYQQLRQRFAPLFQRISDGVVERERERILPFEQVEWLRNAGFGALRVPQELGGDGVDAPTLFRLFIDLAAADPHVAHLWRGHFAFLEARLTAEDQQDREFWAEQAVEVGAIVGNAQSEQGIESWDKQTTTLARGDDGSLRLDGTKYYSTGTLFADWVNVTARFGDQFASFPVRTDAPGVVRLDDWDGFGQKLTGTGTSTFDAVPVDERHVISHAPGERPVSHMVGLYQLHLLSVLAGIGRRAVDDIVAHVRASRRRPLGAPEGTTAAEDPLTQAVIGRASSAVKAVRASVLDAAQDIEDAWQARRRGEDVEDAAHRANLAVYQSQVVVIPLVLEATTAIFDAAGASSTSVSKLLDRHWRNARTISSHNPLPRKEQWVGSYELLGEVPYPWGSGRTTRADNDEAAKDQSADSQLKPDEQV</sequence>
<evidence type="ECO:0000313" key="5">
    <source>
        <dbReference type="Proteomes" id="UP001205046"/>
    </source>
</evidence>
<evidence type="ECO:0000256" key="2">
    <source>
        <dbReference type="SAM" id="MobiDB-lite"/>
    </source>
</evidence>
<dbReference type="Gene3D" id="2.40.110.10">
    <property type="entry name" value="Butyryl-CoA Dehydrogenase, subunit A, domain 2"/>
    <property type="match status" value="1"/>
</dbReference>
<evidence type="ECO:0000313" key="4">
    <source>
        <dbReference type="EMBL" id="MCT1606374.1"/>
    </source>
</evidence>
<dbReference type="InterPro" id="IPR046373">
    <property type="entry name" value="Acyl-CoA_Oxase/DH_mid-dom_sf"/>
</dbReference>
<comment type="caution">
    <text evidence="4">The sequence shown here is derived from an EMBL/GenBank/DDBJ whole genome shotgun (WGS) entry which is preliminary data.</text>
</comment>
<reference evidence="4 5" key="1">
    <citation type="submission" date="2022-04" db="EMBL/GenBank/DDBJ databases">
        <title>Human microbiome associated bacterial genomes.</title>
        <authorList>
            <person name="Sandstrom S."/>
            <person name="Salamzade R."/>
            <person name="Kalan L.R."/>
        </authorList>
    </citation>
    <scope>NUCLEOTIDE SEQUENCE [LARGE SCALE GENOMIC DNA]</scope>
    <source>
        <strain evidence="5">p3-SID767</strain>
    </source>
</reference>
<evidence type="ECO:0000259" key="3">
    <source>
        <dbReference type="Pfam" id="PF08028"/>
    </source>
</evidence>
<dbReference type="InterPro" id="IPR050741">
    <property type="entry name" value="Acyl-CoA_dehydrogenase"/>
</dbReference>
<dbReference type="InterPro" id="IPR013107">
    <property type="entry name" value="Acyl-CoA_DH_C"/>
</dbReference>
<dbReference type="SUPFAM" id="SSF56645">
    <property type="entry name" value="Acyl-CoA dehydrogenase NM domain-like"/>
    <property type="match status" value="1"/>
</dbReference>
<dbReference type="InterPro" id="IPR009100">
    <property type="entry name" value="AcylCoA_DH/oxidase_NM_dom_sf"/>
</dbReference>
<dbReference type="SUPFAM" id="SSF47203">
    <property type="entry name" value="Acyl-CoA dehydrogenase C-terminal domain-like"/>
    <property type="match status" value="1"/>
</dbReference>
<organism evidence="4 5">
    <name type="scientific">Nesterenkonia massiliensis</name>
    <dbReference type="NCBI Taxonomy" id="1232429"/>
    <lineage>
        <taxon>Bacteria</taxon>
        <taxon>Bacillati</taxon>
        <taxon>Actinomycetota</taxon>
        <taxon>Actinomycetes</taxon>
        <taxon>Micrococcales</taxon>
        <taxon>Micrococcaceae</taxon>
        <taxon>Nesterenkonia</taxon>
    </lineage>
</organism>
<evidence type="ECO:0000256" key="1">
    <source>
        <dbReference type="ARBA" id="ARBA00023002"/>
    </source>
</evidence>
<feature type="compositionally biased region" description="Basic and acidic residues" evidence="2">
    <location>
        <begin position="411"/>
        <end position="434"/>
    </location>
</feature>
<keyword evidence="1" id="KW-0560">Oxidoreductase</keyword>
<dbReference type="PANTHER" id="PTHR48083">
    <property type="entry name" value="MEDIUM-CHAIN SPECIFIC ACYL-COA DEHYDROGENASE, MITOCHONDRIAL-RELATED"/>
    <property type="match status" value="1"/>
</dbReference>